<dbReference type="AlphaFoldDB" id="A0A941EYU1"/>
<organism evidence="7 8">
    <name type="scientific">Carboxylicivirga sediminis</name>
    <dbReference type="NCBI Taxonomy" id="2006564"/>
    <lineage>
        <taxon>Bacteria</taxon>
        <taxon>Pseudomonadati</taxon>
        <taxon>Bacteroidota</taxon>
        <taxon>Bacteroidia</taxon>
        <taxon>Marinilabiliales</taxon>
        <taxon>Marinilabiliaceae</taxon>
        <taxon>Carboxylicivirga</taxon>
    </lineage>
</organism>
<comment type="caution">
    <text evidence="7">The sequence shown here is derived from an EMBL/GenBank/DDBJ whole genome shotgun (WGS) entry which is preliminary data.</text>
</comment>
<dbReference type="GO" id="GO:0051539">
    <property type="term" value="F:4 iron, 4 sulfur cluster binding"/>
    <property type="evidence" value="ECO:0007669"/>
    <property type="project" value="UniProtKB-KW"/>
</dbReference>
<reference evidence="7" key="2">
    <citation type="submission" date="2021-04" db="EMBL/GenBank/DDBJ databases">
        <authorList>
            <person name="Zhang T."/>
            <person name="Zhang Y."/>
            <person name="Lu D."/>
            <person name="Zuo D."/>
            <person name="Du Z."/>
        </authorList>
    </citation>
    <scope>NUCLEOTIDE SEQUENCE</scope>
    <source>
        <strain evidence="7">JR1</strain>
    </source>
</reference>
<dbReference type="SUPFAM" id="SSF54862">
    <property type="entry name" value="4Fe-4S ferredoxins"/>
    <property type="match status" value="1"/>
</dbReference>
<feature type="domain" description="4Fe-4S" evidence="6">
    <location>
        <begin position="363"/>
        <end position="424"/>
    </location>
</feature>
<dbReference type="Gene3D" id="1.10.15.40">
    <property type="entry name" value="Electron transport complex subunit B, putative Fe-S cluster"/>
    <property type="match status" value="1"/>
</dbReference>
<accession>A0A941EYU1</accession>
<evidence type="ECO:0000256" key="3">
    <source>
        <dbReference type="ARBA" id="ARBA00023004"/>
    </source>
</evidence>
<dbReference type="Proteomes" id="UP000679220">
    <property type="component" value="Unassembled WGS sequence"/>
</dbReference>
<evidence type="ECO:0000313" key="7">
    <source>
        <dbReference type="EMBL" id="MBR8534146.1"/>
    </source>
</evidence>
<dbReference type="InterPro" id="IPR050340">
    <property type="entry name" value="Cytosolic_Fe-S_CAF"/>
</dbReference>
<dbReference type="InterPro" id="IPR017896">
    <property type="entry name" value="4Fe4S_Fe-S-bd"/>
</dbReference>
<dbReference type="PROSITE" id="PS51379">
    <property type="entry name" value="4FE4S_FER_2"/>
    <property type="match status" value="2"/>
</dbReference>
<dbReference type="PANTHER" id="PTHR11615">
    <property type="entry name" value="NITRATE, FORMATE, IRON DEHYDROGENASE"/>
    <property type="match status" value="1"/>
</dbReference>
<dbReference type="InterPro" id="IPR000014">
    <property type="entry name" value="PAS"/>
</dbReference>
<dbReference type="Pfam" id="PF02906">
    <property type="entry name" value="Fe_hyd_lg_C"/>
    <property type="match status" value="1"/>
</dbReference>
<dbReference type="EMBL" id="JAGTAR010000001">
    <property type="protein sequence ID" value="MBR8534146.1"/>
    <property type="molecule type" value="Genomic_DNA"/>
</dbReference>
<evidence type="ECO:0000259" key="6">
    <source>
        <dbReference type="PROSITE" id="PS51656"/>
    </source>
</evidence>
<gene>
    <name evidence="7" type="ORF">KDU71_01110</name>
</gene>
<proteinExistence type="predicted"/>
<feature type="domain" description="4Fe-4S ferredoxin-type" evidence="5">
    <location>
        <begin position="2"/>
        <end position="31"/>
    </location>
</feature>
<dbReference type="Pfam" id="PF13237">
    <property type="entry name" value="Fer4_10"/>
    <property type="match status" value="1"/>
</dbReference>
<dbReference type="GO" id="GO:0046872">
    <property type="term" value="F:metal ion binding"/>
    <property type="evidence" value="ECO:0007669"/>
    <property type="project" value="UniProtKB-KW"/>
</dbReference>
<evidence type="ECO:0000256" key="1">
    <source>
        <dbReference type="ARBA" id="ARBA00022485"/>
    </source>
</evidence>
<keyword evidence="8" id="KW-1185">Reference proteome</keyword>
<feature type="domain" description="4Fe-4S ferredoxin-type" evidence="5">
    <location>
        <begin position="32"/>
        <end position="61"/>
    </location>
</feature>
<evidence type="ECO:0000256" key="2">
    <source>
        <dbReference type="ARBA" id="ARBA00022723"/>
    </source>
</evidence>
<name>A0A941EYU1_9BACT</name>
<keyword evidence="1" id="KW-0004">4Fe-4S</keyword>
<dbReference type="Gene3D" id="3.30.450.20">
    <property type="entry name" value="PAS domain"/>
    <property type="match status" value="1"/>
</dbReference>
<dbReference type="Gene3D" id="3.30.70.20">
    <property type="match status" value="1"/>
</dbReference>
<dbReference type="Gene3D" id="3.40.50.1780">
    <property type="match status" value="1"/>
</dbReference>
<dbReference type="Pfam" id="PF13188">
    <property type="entry name" value="PAS_8"/>
    <property type="match status" value="1"/>
</dbReference>
<protein>
    <submittedName>
        <fullName evidence="7">4Fe-4S dicluster domain-containing protein</fullName>
    </submittedName>
</protein>
<dbReference type="InterPro" id="IPR009016">
    <property type="entry name" value="Fe_hydrogenase"/>
</dbReference>
<evidence type="ECO:0000256" key="4">
    <source>
        <dbReference type="ARBA" id="ARBA00023014"/>
    </source>
</evidence>
<sequence length="619" mass="69474">MGQLIVTDKDKCNLSYTCVRVCPAKAIKIADKYAQILPDRCIGCGQCVTMCAQQAIQYRSDIEIVKSLIGQNDKVAAICDPAISGEFTDVADYRKFVAMIREIGFDIVTEMSFAVDLVAYKYKDLVDSFQGKHYITTKCPPVVSYIEKQEPELVENLAPIVPPYIAMAKIIHKRYGDDVKIVYLTACTAAKDEKKQFYHTDGHIDGVLTFVELRQLFAQKGITEKTVEFSEFDPPLGRKGGLFPISHGLFQAVDINQGLLEGDIIITEGRTNFLQSIKEFKQENQLNQHLDLFYCKGCIQGPGTSQGGKKFTRRSQVIKYVNKRMKAIDAYQWRLDIEEFKTLDLNRNFKSKDIRLPIPSKEQIDAVLADMGKSKQEDQLGCGACGYPSCREFAVAHLQGLTDYEQCYTFSIKKLRSYVNKVNASNEKYRKTQEALVISEEKARVEEKLAREAAETTTAMLNKLRAGVVIVDEGLNVIEANERFVEMIGDDAREIAEVVPGLKGAELKSLVDFHKVFASVLQSGQDVLERDVEFANSIINVSVFTIKRHEIVGGIIRDLITPEVRKEEVIKRARDVIKENLETVQQIAFLLGESASKTEKTLNSIIEAQQLGEKHGSGK</sequence>
<dbReference type="RefSeq" id="WP_212188048.1">
    <property type="nucleotide sequence ID" value="NZ_JAGTAR010000001.1"/>
</dbReference>
<dbReference type="Pfam" id="PF04060">
    <property type="entry name" value="FeS"/>
    <property type="match status" value="1"/>
</dbReference>
<dbReference type="SUPFAM" id="SSF53920">
    <property type="entry name" value="Fe-only hydrogenase"/>
    <property type="match status" value="1"/>
</dbReference>
<dbReference type="InterPro" id="IPR007202">
    <property type="entry name" value="4Fe-4S_dom"/>
</dbReference>
<reference evidence="7" key="1">
    <citation type="journal article" date="2018" name="Int. J. Syst. Evol. Microbiol.">
        <title>Carboxylicivirga sediminis sp. nov., isolated from coastal sediment.</title>
        <authorList>
            <person name="Wang F.Q."/>
            <person name="Ren L.H."/>
            <person name="Zou R.J."/>
            <person name="Sun Y.Z."/>
            <person name="Liu X.J."/>
            <person name="Jiang F."/>
            <person name="Liu L.J."/>
        </authorList>
    </citation>
    <scope>NUCLEOTIDE SEQUENCE</scope>
    <source>
        <strain evidence="7">JR1</strain>
    </source>
</reference>
<evidence type="ECO:0000259" key="5">
    <source>
        <dbReference type="PROSITE" id="PS51379"/>
    </source>
</evidence>
<keyword evidence="3" id="KW-0408">Iron</keyword>
<dbReference type="InterPro" id="IPR004108">
    <property type="entry name" value="Fe_hydrogenase_lsu_C"/>
</dbReference>
<evidence type="ECO:0000313" key="8">
    <source>
        <dbReference type="Proteomes" id="UP000679220"/>
    </source>
</evidence>
<dbReference type="PROSITE" id="PS51656">
    <property type="entry name" value="4FE4S"/>
    <property type="match status" value="1"/>
</dbReference>
<keyword evidence="4" id="KW-0411">Iron-sulfur</keyword>
<keyword evidence="2" id="KW-0479">Metal-binding</keyword>